<evidence type="ECO:0000313" key="3">
    <source>
        <dbReference type="Proteomes" id="UP000324897"/>
    </source>
</evidence>
<dbReference type="Proteomes" id="UP000324897">
    <property type="component" value="Unassembled WGS sequence"/>
</dbReference>
<dbReference type="OrthoDB" id="591557at2759"/>
<comment type="caution">
    <text evidence="2">The sequence shown here is derived from an EMBL/GenBank/DDBJ whole genome shotgun (WGS) entry which is preliminary data.</text>
</comment>
<dbReference type="AlphaFoldDB" id="A0A5J9TX61"/>
<accession>A0A5J9TX61</accession>
<keyword evidence="3" id="KW-1185">Reference proteome</keyword>
<sequence>MGKRAQKTAGQDMAARKRKRKSTDGDAPGAGICDDILDNILVRLPTRAAVSSTVLSKHHHRLICSPEFRSLHFRLSPPAPLPHPHIAYVVTTPVKCDYRLVDGGFHSFHVAGGGLRSNNAPMRTLADESARPNSKLSSYEAEYKQWLLKENQSRHLTPDYGLCWGYRPTLVSPGSIVGEDGQNAERRRGNRTADMAEVLKPVNEQDKKNGQTTTLDIIRFMESLIPIMEKLTQGAV</sequence>
<dbReference type="EMBL" id="RWGY01000031">
    <property type="protein sequence ID" value="TVU15963.1"/>
    <property type="molecule type" value="Genomic_DNA"/>
</dbReference>
<reference evidence="2 3" key="1">
    <citation type="journal article" date="2019" name="Sci. Rep.">
        <title>A high-quality genome of Eragrostis curvula grass provides insights into Poaceae evolution and supports new strategies to enhance forage quality.</title>
        <authorList>
            <person name="Carballo J."/>
            <person name="Santos B.A.C.M."/>
            <person name="Zappacosta D."/>
            <person name="Garbus I."/>
            <person name="Selva J.P."/>
            <person name="Gallo C.A."/>
            <person name="Diaz A."/>
            <person name="Albertini E."/>
            <person name="Caccamo M."/>
            <person name="Echenique V."/>
        </authorList>
    </citation>
    <scope>NUCLEOTIDE SEQUENCE [LARGE SCALE GENOMIC DNA]</scope>
    <source>
        <strain evidence="3">cv. Victoria</strain>
        <tissue evidence="2">Leaf</tissue>
    </source>
</reference>
<feature type="region of interest" description="Disordered" evidence="1">
    <location>
        <begin position="1"/>
        <end position="28"/>
    </location>
</feature>
<name>A0A5J9TX61_9POAL</name>
<gene>
    <name evidence="2" type="ORF">EJB05_39508</name>
</gene>
<dbReference type="Gramene" id="TVU15963">
    <property type="protein sequence ID" value="TVU15963"/>
    <property type="gene ID" value="EJB05_39508"/>
</dbReference>
<feature type="non-terminal residue" evidence="2">
    <location>
        <position position="1"/>
    </location>
</feature>
<proteinExistence type="predicted"/>
<organism evidence="2 3">
    <name type="scientific">Eragrostis curvula</name>
    <name type="common">weeping love grass</name>
    <dbReference type="NCBI Taxonomy" id="38414"/>
    <lineage>
        <taxon>Eukaryota</taxon>
        <taxon>Viridiplantae</taxon>
        <taxon>Streptophyta</taxon>
        <taxon>Embryophyta</taxon>
        <taxon>Tracheophyta</taxon>
        <taxon>Spermatophyta</taxon>
        <taxon>Magnoliopsida</taxon>
        <taxon>Liliopsida</taxon>
        <taxon>Poales</taxon>
        <taxon>Poaceae</taxon>
        <taxon>PACMAD clade</taxon>
        <taxon>Chloridoideae</taxon>
        <taxon>Eragrostideae</taxon>
        <taxon>Eragrostidinae</taxon>
        <taxon>Eragrostis</taxon>
    </lineage>
</organism>
<protein>
    <recommendedName>
        <fullName evidence="4">F-box domain-containing protein</fullName>
    </recommendedName>
</protein>
<evidence type="ECO:0000256" key="1">
    <source>
        <dbReference type="SAM" id="MobiDB-lite"/>
    </source>
</evidence>
<evidence type="ECO:0008006" key="4">
    <source>
        <dbReference type="Google" id="ProtNLM"/>
    </source>
</evidence>
<evidence type="ECO:0000313" key="2">
    <source>
        <dbReference type="EMBL" id="TVU15963.1"/>
    </source>
</evidence>